<feature type="compositionally biased region" description="Low complexity" evidence="1">
    <location>
        <begin position="29"/>
        <end position="43"/>
    </location>
</feature>
<comment type="caution">
    <text evidence="2">The sequence shown here is derived from an EMBL/GenBank/DDBJ whole genome shotgun (WGS) entry which is preliminary data.</text>
</comment>
<gene>
    <name evidence="2" type="ORF">ONZ51_g4681</name>
</gene>
<evidence type="ECO:0000313" key="3">
    <source>
        <dbReference type="Proteomes" id="UP001215151"/>
    </source>
</evidence>
<keyword evidence="3" id="KW-1185">Reference proteome</keyword>
<evidence type="ECO:0000256" key="1">
    <source>
        <dbReference type="SAM" id="MobiDB-lite"/>
    </source>
</evidence>
<feature type="region of interest" description="Disordered" evidence="1">
    <location>
        <begin position="1"/>
        <end position="78"/>
    </location>
</feature>
<evidence type="ECO:0000313" key="2">
    <source>
        <dbReference type="EMBL" id="KAJ8483481.1"/>
    </source>
</evidence>
<dbReference type="AlphaFoldDB" id="A0AAD7XA31"/>
<dbReference type="Proteomes" id="UP001215151">
    <property type="component" value="Unassembled WGS sequence"/>
</dbReference>
<protein>
    <submittedName>
        <fullName evidence="2">Uncharacterized protein</fullName>
    </submittedName>
</protein>
<reference evidence="2" key="1">
    <citation type="submission" date="2022-11" db="EMBL/GenBank/DDBJ databases">
        <title>Genome Sequence of Cubamyces cubensis.</title>
        <authorList>
            <person name="Buettner E."/>
        </authorList>
    </citation>
    <scope>NUCLEOTIDE SEQUENCE</scope>
    <source>
        <strain evidence="2">MPL-01</strain>
    </source>
</reference>
<sequence>MDPSDVFDFTSYELPEEDAGSKVATPDLVQASSSVGPSPGSASETEAHPPASSHTADTAKIADPKSEPSEGGDAIPQELWRAIDGGESAFYNASDNWKWDQPMPAVDQPWAFYSS</sequence>
<name>A0AAD7XA31_9APHY</name>
<accession>A0AAD7XA31</accession>
<organism evidence="2 3">
    <name type="scientific">Trametes cubensis</name>
    <dbReference type="NCBI Taxonomy" id="1111947"/>
    <lineage>
        <taxon>Eukaryota</taxon>
        <taxon>Fungi</taxon>
        <taxon>Dikarya</taxon>
        <taxon>Basidiomycota</taxon>
        <taxon>Agaricomycotina</taxon>
        <taxon>Agaricomycetes</taxon>
        <taxon>Polyporales</taxon>
        <taxon>Polyporaceae</taxon>
        <taxon>Trametes</taxon>
    </lineage>
</organism>
<proteinExistence type="predicted"/>
<dbReference type="EMBL" id="JAPEVG010000093">
    <property type="protein sequence ID" value="KAJ8483481.1"/>
    <property type="molecule type" value="Genomic_DNA"/>
</dbReference>